<sequence length="509" mass="58025">MEKTEKTTSYSQVACIGAGLSAIALGATLKRWYKIDNIRFFERHEESGGTWAINSYPGCACDVPSALYSFSFALNPKWTKLMPSWSEIKAYQEGIVEQYSLRDKMRFRTEVVQCIWQEGTARWLLVVRDLASGETFHHECQILISATGLLVQPRECDIPGAASFKGALFHSARWDHSVNLEGKRVVVVGNGCTGTQIVPAIVDKVSSVTHVVRTKHWFVEAINGAYPRILIWIFRFIPFAMRLHRLHIFLLMEMAYRLFPNTKAAARLRQKTRNEAEAYIRQTAPEKYHDLLIPDFEIGCKRRIFDPKYLPTLHNEKVNLTKTDITAILPDGIQTTDGFIPADIIVLATGFQTNKFLPYTQVHGRSGTIQEHWQRFDGPEAYNCTALSDFPNFFMILGPNTGTGHTSALMASENAINFAMRMLKPVLKGEADYVEVKQEAEDTYAQNIQAALQDTVWNTGCTSWYVGPNNWNSMTYPWSQAHYWYHCLFPTWSDWIVKVRKNTHISLTN</sequence>
<evidence type="ECO:0000256" key="2">
    <source>
        <dbReference type="ARBA" id="ARBA00010139"/>
    </source>
</evidence>
<accession>A0A2I1CTX9</accession>
<dbReference type="EMBL" id="MSFM01000012">
    <property type="protein sequence ID" value="PKY01067.1"/>
    <property type="molecule type" value="Genomic_DNA"/>
</dbReference>
<keyword evidence="7" id="KW-1185">Reference proteome</keyword>
<comment type="cofactor">
    <cofactor evidence="1">
        <name>FAD</name>
        <dbReference type="ChEBI" id="CHEBI:57692"/>
    </cofactor>
</comment>
<evidence type="ECO:0000313" key="6">
    <source>
        <dbReference type="EMBL" id="PKY01067.1"/>
    </source>
</evidence>
<dbReference type="Proteomes" id="UP000234254">
    <property type="component" value="Unassembled WGS sequence"/>
</dbReference>
<dbReference type="GO" id="GO:0004499">
    <property type="term" value="F:N,N-dimethylaniline monooxygenase activity"/>
    <property type="evidence" value="ECO:0007669"/>
    <property type="project" value="InterPro"/>
</dbReference>
<dbReference type="OrthoDB" id="74360at2759"/>
<proteinExistence type="inferred from homology"/>
<dbReference type="GO" id="GO:0050661">
    <property type="term" value="F:NADP binding"/>
    <property type="evidence" value="ECO:0007669"/>
    <property type="project" value="InterPro"/>
</dbReference>
<keyword evidence="5" id="KW-0560">Oxidoreductase</keyword>
<dbReference type="PANTHER" id="PTHR42877">
    <property type="entry name" value="L-ORNITHINE N(5)-MONOOXYGENASE-RELATED"/>
    <property type="match status" value="1"/>
</dbReference>
<keyword evidence="4" id="KW-0274">FAD</keyword>
<comment type="caution">
    <text evidence="6">The sequence shown here is derived from an EMBL/GenBank/DDBJ whole genome shotgun (WGS) entry which is preliminary data.</text>
</comment>
<organism evidence="6 7">
    <name type="scientific">Aspergillus campestris (strain IBT 28561)</name>
    <dbReference type="NCBI Taxonomy" id="1392248"/>
    <lineage>
        <taxon>Eukaryota</taxon>
        <taxon>Fungi</taxon>
        <taxon>Dikarya</taxon>
        <taxon>Ascomycota</taxon>
        <taxon>Pezizomycotina</taxon>
        <taxon>Eurotiomycetes</taxon>
        <taxon>Eurotiomycetidae</taxon>
        <taxon>Eurotiales</taxon>
        <taxon>Aspergillaceae</taxon>
        <taxon>Aspergillus</taxon>
        <taxon>Aspergillus subgen. Circumdati</taxon>
    </lineage>
</organism>
<evidence type="ECO:0000256" key="1">
    <source>
        <dbReference type="ARBA" id="ARBA00001974"/>
    </source>
</evidence>
<name>A0A2I1CTX9_ASPC2</name>
<evidence type="ECO:0000256" key="3">
    <source>
        <dbReference type="ARBA" id="ARBA00022630"/>
    </source>
</evidence>
<gene>
    <name evidence="6" type="ORF">P168DRAFT_299413</name>
</gene>
<keyword evidence="6" id="KW-0503">Monooxygenase</keyword>
<evidence type="ECO:0000256" key="4">
    <source>
        <dbReference type="ARBA" id="ARBA00022827"/>
    </source>
</evidence>
<dbReference type="InterPro" id="IPR051209">
    <property type="entry name" value="FAD-bind_Monooxygenase_sf"/>
</dbReference>
<comment type="similarity">
    <text evidence="2">Belongs to the FAD-binding monooxygenase family.</text>
</comment>
<dbReference type="PANTHER" id="PTHR42877:SF10">
    <property type="entry name" value="L-ORNITHINE N(5)-OXYGENASE"/>
    <property type="match status" value="1"/>
</dbReference>
<dbReference type="Gene3D" id="3.50.50.60">
    <property type="entry name" value="FAD/NAD(P)-binding domain"/>
    <property type="match status" value="2"/>
</dbReference>
<dbReference type="SUPFAM" id="SSF51905">
    <property type="entry name" value="FAD/NAD(P)-binding domain"/>
    <property type="match status" value="2"/>
</dbReference>
<dbReference type="AlphaFoldDB" id="A0A2I1CTX9"/>
<reference evidence="6" key="1">
    <citation type="submission" date="2016-12" db="EMBL/GenBank/DDBJ databases">
        <title>The genomes of Aspergillus section Nigri reveals drivers in fungal speciation.</title>
        <authorList>
            <consortium name="DOE Joint Genome Institute"/>
            <person name="Vesth T.C."/>
            <person name="Nybo J."/>
            <person name="Theobald S."/>
            <person name="Brandl J."/>
            <person name="Frisvad J.C."/>
            <person name="Nielsen K.F."/>
            <person name="Lyhne E.K."/>
            <person name="Kogle M.E."/>
            <person name="Kuo A."/>
            <person name="Riley R."/>
            <person name="Clum A."/>
            <person name="Nolan M."/>
            <person name="Lipzen A."/>
            <person name="Salamov A."/>
            <person name="Henrissat B."/>
            <person name="Wiebenga A."/>
            <person name="De vries R.P."/>
            <person name="Grigoriev I.V."/>
            <person name="Mortensen U.H."/>
            <person name="Andersen M.R."/>
            <person name="Baker S.E."/>
        </authorList>
    </citation>
    <scope>NUCLEOTIDE SEQUENCE</scope>
    <source>
        <strain evidence="6">IBT 28561</strain>
    </source>
</reference>
<protein>
    <submittedName>
        <fullName evidence="6">Monooxygenase</fullName>
    </submittedName>
</protein>
<keyword evidence="3" id="KW-0285">Flavoprotein</keyword>
<dbReference type="InterPro" id="IPR036188">
    <property type="entry name" value="FAD/NAD-bd_sf"/>
</dbReference>
<evidence type="ECO:0000313" key="7">
    <source>
        <dbReference type="Proteomes" id="UP000234254"/>
    </source>
</evidence>
<dbReference type="GO" id="GO:0050660">
    <property type="term" value="F:flavin adenine dinucleotide binding"/>
    <property type="evidence" value="ECO:0007669"/>
    <property type="project" value="InterPro"/>
</dbReference>
<dbReference type="RefSeq" id="XP_024689661.1">
    <property type="nucleotide sequence ID" value="XM_024838338.1"/>
</dbReference>
<dbReference type="Pfam" id="PF00743">
    <property type="entry name" value="FMO-like"/>
    <property type="match status" value="1"/>
</dbReference>
<dbReference type="GeneID" id="36545862"/>
<dbReference type="VEuPathDB" id="FungiDB:P168DRAFT_299413"/>
<dbReference type="InterPro" id="IPR020946">
    <property type="entry name" value="Flavin_mOase-like"/>
</dbReference>
<evidence type="ECO:0000256" key="5">
    <source>
        <dbReference type="ARBA" id="ARBA00023002"/>
    </source>
</evidence>